<keyword evidence="2" id="KW-1185">Reference proteome</keyword>
<protein>
    <submittedName>
        <fullName evidence="1">Uncharacterized protein</fullName>
    </submittedName>
</protein>
<gene>
    <name evidence="1" type="ORF">PAF17_15890</name>
</gene>
<name>A0ABT4ZJ03_9RHOB</name>
<dbReference type="RefSeq" id="WP_271890089.1">
    <property type="nucleotide sequence ID" value="NZ_JAQBIE010000024.1"/>
</dbReference>
<dbReference type="EMBL" id="JAQBIE010000024">
    <property type="protein sequence ID" value="MDB6178973.1"/>
    <property type="molecule type" value="Genomic_DNA"/>
</dbReference>
<proteinExistence type="predicted"/>
<evidence type="ECO:0000313" key="1">
    <source>
        <dbReference type="EMBL" id="MDB6178973.1"/>
    </source>
</evidence>
<comment type="caution">
    <text evidence="1">The sequence shown here is derived from an EMBL/GenBank/DDBJ whole genome shotgun (WGS) entry which is preliminary data.</text>
</comment>
<organism evidence="1 2">
    <name type="scientific">Paracoccus onchidii</name>
    <dbReference type="NCBI Taxonomy" id="3017813"/>
    <lineage>
        <taxon>Bacteria</taxon>
        <taxon>Pseudomonadati</taxon>
        <taxon>Pseudomonadota</taxon>
        <taxon>Alphaproteobacteria</taxon>
        <taxon>Rhodobacterales</taxon>
        <taxon>Paracoccaceae</taxon>
        <taxon>Paracoccus</taxon>
    </lineage>
</organism>
<accession>A0ABT4ZJ03</accession>
<sequence>MSLQQLLIDLNNAAYRAARAAVKANDENAEALAKIARQVDAIIDGVPQ</sequence>
<reference evidence="1" key="1">
    <citation type="submission" date="2022-12" db="EMBL/GenBank/DDBJ databases">
        <title>Paracoccus onchidii sp. nov., isolated from a marine invertebrate from the South China Sea.</title>
        <authorList>
            <person name="Xu S."/>
            <person name="Liu Z."/>
            <person name="Xu Y."/>
        </authorList>
    </citation>
    <scope>NUCLEOTIDE SEQUENCE</scope>
    <source>
        <strain evidence="1">Z330</strain>
    </source>
</reference>
<evidence type="ECO:0000313" key="2">
    <source>
        <dbReference type="Proteomes" id="UP001165641"/>
    </source>
</evidence>
<dbReference type="Proteomes" id="UP001165641">
    <property type="component" value="Unassembled WGS sequence"/>
</dbReference>